<gene>
    <name evidence="2" type="ORF">SCUCBS95973_006734</name>
</gene>
<organism evidence="2 3">
    <name type="scientific">Sporothrix curviconia</name>
    <dbReference type="NCBI Taxonomy" id="1260050"/>
    <lineage>
        <taxon>Eukaryota</taxon>
        <taxon>Fungi</taxon>
        <taxon>Dikarya</taxon>
        <taxon>Ascomycota</taxon>
        <taxon>Pezizomycotina</taxon>
        <taxon>Sordariomycetes</taxon>
        <taxon>Sordariomycetidae</taxon>
        <taxon>Ophiostomatales</taxon>
        <taxon>Ophiostomataceae</taxon>
        <taxon>Sporothrix</taxon>
    </lineage>
</organism>
<dbReference type="Gene3D" id="3.60.21.10">
    <property type="match status" value="1"/>
</dbReference>
<accession>A0ABP0C9R1</accession>
<dbReference type="PANTHER" id="PTHR12905">
    <property type="entry name" value="METALLOPHOSPHOESTERASE"/>
    <property type="match status" value="1"/>
</dbReference>
<evidence type="ECO:0000313" key="2">
    <source>
        <dbReference type="EMBL" id="CAK7227999.1"/>
    </source>
</evidence>
<protein>
    <recommendedName>
        <fullName evidence="1">Calcineurin-like phosphoesterase domain-containing protein</fullName>
    </recommendedName>
</protein>
<dbReference type="Pfam" id="PF00149">
    <property type="entry name" value="Metallophos"/>
    <property type="match status" value="1"/>
</dbReference>
<dbReference type="PANTHER" id="PTHR12905:SF18">
    <property type="entry name" value="ESTER HYDROLASE, PUTATIVE (AFU_ORTHOLOGUE AFUA_4G03130)-RELATED"/>
    <property type="match status" value="1"/>
</dbReference>
<dbReference type="Proteomes" id="UP001642405">
    <property type="component" value="Unassembled WGS sequence"/>
</dbReference>
<reference evidence="2 3" key="1">
    <citation type="submission" date="2024-01" db="EMBL/GenBank/DDBJ databases">
        <authorList>
            <person name="Allen C."/>
            <person name="Tagirdzhanova G."/>
        </authorList>
    </citation>
    <scope>NUCLEOTIDE SEQUENCE [LARGE SCALE GENOMIC DNA]</scope>
</reference>
<dbReference type="EMBL" id="CAWUHB010000041">
    <property type="protein sequence ID" value="CAK7227999.1"/>
    <property type="molecule type" value="Genomic_DNA"/>
</dbReference>
<evidence type="ECO:0000259" key="1">
    <source>
        <dbReference type="Pfam" id="PF00149"/>
    </source>
</evidence>
<dbReference type="CDD" id="cd07379">
    <property type="entry name" value="MPP_239FB"/>
    <property type="match status" value="1"/>
</dbReference>
<sequence>MDSGLLSRIGLCRSGPWEPPTILDRFLASPLGMAAKFLYSWIVGVRGWAASRAAKDKAERDEKAQPGQKIRVVCISDTHDRIVPDVPEGDLLIHAGDLTDHGTPADLQKQLDWLASLPHAHKVVVCGNHDSWFDTGARVAKGMAADEAGPTFADNVYYLEHSARTIAFANGRELKVYGAPDIPKCGPESFSFQYERNAHPWKDTVPKDVDILVTHPPLRHHLDLGLGCAGLLEECWRVRPPLHVFGHVHWGAGRQTVFWDETQRAYEVLVEPSTAKTESLANRLSYLGRLVAAATMATLLLPVWLVAPDVLAADGRGAKSILINAGQMRGNTGQLGDNVQVIDL</sequence>
<dbReference type="InterPro" id="IPR051693">
    <property type="entry name" value="UPF0046_metallophosphoest"/>
</dbReference>
<dbReference type="SUPFAM" id="SSF56300">
    <property type="entry name" value="Metallo-dependent phosphatases"/>
    <property type="match status" value="1"/>
</dbReference>
<name>A0ABP0C9R1_9PEZI</name>
<keyword evidence="3" id="KW-1185">Reference proteome</keyword>
<feature type="domain" description="Calcineurin-like phosphoesterase" evidence="1">
    <location>
        <begin position="70"/>
        <end position="250"/>
    </location>
</feature>
<dbReference type="InterPro" id="IPR029052">
    <property type="entry name" value="Metallo-depent_PP-like"/>
</dbReference>
<proteinExistence type="predicted"/>
<evidence type="ECO:0000313" key="3">
    <source>
        <dbReference type="Proteomes" id="UP001642405"/>
    </source>
</evidence>
<comment type="caution">
    <text evidence="2">The sequence shown here is derived from an EMBL/GenBank/DDBJ whole genome shotgun (WGS) entry which is preliminary data.</text>
</comment>
<dbReference type="InterPro" id="IPR004843">
    <property type="entry name" value="Calcineurin-like_PHP"/>
</dbReference>